<comment type="caution">
    <text evidence="1">The sequence shown here is derived from an EMBL/GenBank/DDBJ whole genome shotgun (WGS) entry which is preliminary data.</text>
</comment>
<dbReference type="Proteomes" id="UP001168096">
    <property type="component" value="Unassembled WGS sequence"/>
</dbReference>
<protein>
    <submittedName>
        <fullName evidence="1">Uncharacterized protein</fullName>
    </submittedName>
</protein>
<name>A0ACC7MFC0_9BURK</name>
<keyword evidence="2" id="KW-1185">Reference proteome</keyword>
<evidence type="ECO:0000313" key="1">
    <source>
        <dbReference type="EMBL" id="MFJ1470188.1"/>
    </source>
</evidence>
<organism evidence="1 2">
    <name type="scientific">Massilia orientalis</name>
    <dbReference type="NCBI Taxonomy" id="3050128"/>
    <lineage>
        <taxon>Bacteria</taxon>
        <taxon>Pseudomonadati</taxon>
        <taxon>Pseudomonadota</taxon>
        <taxon>Betaproteobacteria</taxon>
        <taxon>Burkholderiales</taxon>
        <taxon>Oxalobacteraceae</taxon>
        <taxon>Telluria group</taxon>
        <taxon>Massilia</taxon>
    </lineage>
</organism>
<accession>A0ACC7MFC0</accession>
<dbReference type="EMBL" id="JASNRB020000013">
    <property type="protein sequence ID" value="MFJ1470188.1"/>
    <property type="molecule type" value="Genomic_DNA"/>
</dbReference>
<reference evidence="1" key="1">
    <citation type="submission" date="2024-11" db="EMBL/GenBank/DDBJ databases">
        <title>Description of Massilia orientalis sp. nov., isolated from rhizosphere soil of Ageratina adenophora.</title>
        <authorList>
            <person name="Wang Y."/>
        </authorList>
    </citation>
    <scope>NUCLEOTIDE SEQUENCE</scope>
    <source>
        <strain evidence="1">YIM B02787</strain>
    </source>
</reference>
<gene>
    <name evidence="1" type="ORF">QPK29_020950</name>
</gene>
<proteinExistence type="predicted"/>
<evidence type="ECO:0000313" key="2">
    <source>
        <dbReference type="Proteomes" id="UP001168096"/>
    </source>
</evidence>
<sequence length="100" mass="11228">MNVLPALQERVVDELRDYAAKRKNDVRRGAETPELAALLVEKYGEGLVKALHIAEDLLDVSASRLRAEVDRLVLEIDPDAEENRKRRWASRPAGVSIGRP</sequence>